<dbReference type="Proteomes" id="UP000594454">
    <property type="component" value="Chromosome 2"/>
</dbReference>
<evidence type="ECO:0000313" key="3">
    <source>
        <dbReference type="Proteomes" id="UP000594454"/>
    </source>
</evidence>
<reference evidence="2 3" key="1">
    <citation type="submission" date="2020-11" db="EMBL/GenBank/DDBJ databases">
        <authorList>
            <person name="Wallbank WR R."/>
            <person name="Pardo Diaz C."/>
            <person name="Kozak K."/>
            <person name="Martin S."/>
            <person name="Jiggins C."/>
            <person name="Moest M."/>
            <person name="Warren A I."/>
            <person name="Generalovic N T."/>
            <person name="Byers J.R.P. K."/>
            <person name="Montejo-Kovacevich G."/>
            <person name="Yen C E."/>
        </authorList>
    </citation>
    <scope>NUCLEOTIDE SEQUENCE [LARGE SCALE GENOMIC DNA]</scope>
</reference>
<keyword evidence="1" id="KW-0812">Transmembrane</keyword>
<accession>A0A7R8UI21</accession>
<keyword evidence="1" id="KW-0472">Membrane</keyword>
<sequence length="157" mass="18236">MDYISENAPKETESPFFSKKRQFICSVYEFLTVYHGNKCLSTFRSRRFYVLPGVFRRNSRLIGAAFMAKFYLLMLLGVIMLYPPFLIPYLTIQAVSLGMDLVLWALDLVMDDEFLSLTTLVSYLFFIVTWTFVQCVKEVFEDAIRNGDTSNLSLIKI</sequence>
<dbReference type="EMBL" id="LR899010">
    <property type="protein sequence ID" value="CAD7080407.1"/>
    <property type="molecule type" value="Genomic_DNA"/>
</dbReference>
<dbReference type="OrthoDB" id="7968664at2759"/>
<name>A0A7R8UI21_HERIL</name>
<organism evidence="2 3">
    <name type="scientific">Hermetia illucens</name>
    <name type="common">Black soldier fly</name>
    <dbReference type="NCBI Taxonomy" id="343691"/>
    <lineage>
        <taxon>Eukaryota</taxon>
        <taxon>Metazoa</taxon>
        <taxon>Ecdysozoa</taxon>
        <taxon>Arthropoda</taxon>
        <taxon>Hexapoda</taxon>
        <taxon>Insecta</taxon>
        <taxon>Pterygota</taxon>
        <taxon>Neoptera</taxon>
        <taxon>Endopterygota</taxon>
        <taxon>Diptera</taxon>
        <taxon>Brachycera</taxon>
        <taxon>Stratiomyomorpha</taxon>
        <taxon>Stratiomyidae</taxon>
        <taxon>Hermetiinae</taxon>
        <taxon>Hermetia</taxon>
    </lineage>
</organism>
<proteinExistence type="predicted"/>
<feature type="transmembrane region" description="Helical" evidence="1">
    <location>
        <begin position="61"/>
        <end position="81"/>
    </location>
</feature>
<evidence type="ECO:0000313" key="2">
    <source>
        <dbReference type="EMBL" id="CAD7080407.1"/>
    </source>
</evidence>
<dbReference type="AlphaFoldDB" id="A0A7R8UI21"/>
<evidence type="ECO:0000256" key="1">
    <source>
        <dbReference type="SAM" id="Phobius"/>
    </source>
</evidence>
<protein>
    <submittedName>
        <fullName evidence="2">Uncharacterized protein</fullName>
    </submittedName>
</protein>
<gene>
    <name evidence="2" type="ORF">HERILL_LOCUS3561</name>
</gene>
<feature type="transmembrane region" description="Helical" evidence="1">
    <location>
        <begin position="114"/>
        <end position="133"/>
    </location>
</feature>
<dbReference type="InParanoid" id="A0A7R8UI21"/>
<keyword evidence="3" id="KW-1185">Reference proteome</keyword>
<keyword evidence="1" id="KW-1133">Transmembrane helix</keyword>